<keyword evidence="2" id="KW-1185">Reference proteome</keyword>
<protein>
    <submittedName>
        <fullName evidence="1">Uncharacterized protein</fullName>
    </submittedName>
</protein>
<sequence length="138" mass="15799">MGVRLVKCHERYLGLPSLNCNSKRQLFNVIKDRVWAKIKEWRSKILSIGGKEILSKTVVQAIPTYTIDSTKKGSLFRSGMLWGRDNIKVGFRWRIGDDLHHANSVIFVPRKANIVVHSLARLALSSKVDNLWLDYVLP</sequence>
<evidence type="ECO:0000313" key="1">
    <source>
        <dbReference type="EMBL" id="KAK2652883.1"/>
    </source>
</evidence>
<dbReference type="AlphaFoldDB" id="A0AAD9X5A5"/>
<name>A0AAD9X5A5_9ROSI</name>
<dbReference type="PANTHER" id="PTHR33116:SF86">
    <property type="entry name" value="REVERSE TRANSCRIPTASE DOMAIN-CONTAINING PROTEIN"/>
    <property type="match status" value="1"/>
</dbReference>
<proteinExistence type="predicted"/>
<comment type="caution">
    <text evidence="1">The sequence shown here is derived from an EMBL/GenBank/DDBJ whole genome shotgun (WGS) entry which is preliminary data.</text>
</comment>
<accession>A0AAD9X5A5</accession>
<evidence type="ECO:0000313" key="2">
    <source>
        <dbReference type="Proteomes" id="UP001280121"/>
    </source>
</evidence>
<organism evidence="1 2">
    <name type="scientific">Dipteronia dyeriana</name>
    <dbReference type="NCBI Taxonomy" id="168575"/>
    <lineage>
        <taxon>Eukaryota</taxon>
        <taxon>Viridiplantae</taxon>
        <taxon>Streptophyta</taxon>
        <taxon>Embryophyta</taxon>
        <taxon>Tracheophyta</taxon>
        <taxon>Spermatophyta</taxon>
        <taxon>Magnoliopsida</taxon>
        <taxon>eudicotyledons</taxon>
        <taxon>Gunneridae</taxon>
        <taxon>Pentapetalae</taxon>
        <taxon>rosids</taxon>
        <taxon>malvids</taxon>
        <taxon>Sapindales</taxon>
        <taxon>Sapindaceae</taxon>
        <taxon>Hippocastanoideae</taxon>
        <taxon>Acereae</taxon>
        <taxon>Dipteronia</taxon>
    </lineage>
</organism>
<dbReference type="PANTHER" id="PTHR33116">
    <property type="entry name" value="REVERSE TRANSCRIPTASE ZINC-BINDING DOMAIN-CONTAINING PROTEIN-RELATED-RELATED"/>
    <property type="match status" value="1"/>
</dbReference>
<gene>
    <name evidence="1" type="ORF">Ddye_012739</name>
</gene>
<dbReference type="EMBL" id="JANJYI010000004">
    <property type="protein sequence ID" value="KAK2652883.1"/>
    <property type="molecule type" value="Genomic_DNA"/>
</dbReference>
<dbReference type="Proteomes" id="UP001280121">
    <property type="component" value="Unassembled WGS sequence"/>
</dbReference>
<reference evidence="1" key="1">
    <citation type="journal article" date="2023" name="Plant J.">
        <title>Genome sequences and population genomics provide insights into the demographic history, inbreeding, and mutation load of two 'living fossil' tree species of Dipteronia.</title>
        <authorList>
            <person name="Feng Y."/>
            <person name="Comes H.P."/>
            <person name="Chen J."/>
            <person name="Zhu S."/>
            <person name="Lu R."/>
            <person name="Zhang X."/>
            <person name="Li P."/>
            <person name="Qiu J."/>
            <person name="Olsen K.M."/>
            <person name="Qiu Y."/>
        </authorList>
    </citation>
    <scope>NUCLEOTIDE SEQUENCE</scope>
    <source>
        <strain evidence="1">KIB01</strain>
    </source>
</reference>